<evidence type="ECO:0000313" key="2">
    <source>
        <dbReference type="Proteomes" id="UP001652740"/>
    </source>
</evidence>
<organism evidence="2 3">
    <name type="scientific">Galleria mellonella</name>
    <name type="common">Greater wax moth</name>
    <dbReference type="NCBI Taxonomy" id="7137"/>
    <lineage>
        <taxon>Eukaryota</taxon>
        <taxon>Metazoa</taxon>
        <taxon>Ecdysozoa</taxon>
        <taxon>Arthropoda</taxon>
        <taxon>Hexapoda</taxon>
        <taxon>Insecta</taxon>
        <taxon>Pterygota</taxon>
        <taxon>Neoptera</taxon>
        <taxon>Endopterygota</taxon>
        <taxon>Lepidoptera</taxon>
        <taxon>Glossata</taxon>
        <taxon>Ditrysia</taxon>
        <taxon>Pyraloidea</taxon>
        <taxon>Pyralidae</taxon>
        <taxon>Galleriinae</taxon>
        <taxon>Galleria</taxon>
    </lineage>
</organism>
<name>A0ABM3MEZ3_GALME</name>
<sequence>MVVKLETVAALYADAYPALPKSRRDMECIATDCPRRQKPRCTSLPAVVEDDSEVEAYKPEPRSYILTTELRRQKSFSPPPRQKMQRQLALPSLSEDEEP</sequence>
<accession>A0ABM3MEZ3</accession>
<protein>
    <submittedName>
        <fullName evidence="3">Uncharacterized protein LOC128200473</fullName>
    </submittedName>
</protein>
<dbReference type="RefSeq" id="XP_052749966.1">
    <property type="nucleotide sequence ID" value="XM_052894006.1"/>
</dbReference>
<dbReference type="Proteomes" id="UP001652740">
    <property type="component" value="Unplaced"/>
</dbReference>
<evidence type="ECO:0000313" key="3">
    <source>
        <dbReference type="RefSeq" id="XP_052749966.1"/>
    </source>
</evidence>
<dbReference type="GeneID" id="128200473"/>
<proteinExistence type="predicted"/>
<feature type="region of interest" description="Disordered" evidence="1">
    <location>
        <begin position="68"/>
        <end position="99"/>
    </location>
</feature>
<evidence type="ECO:0000256" key="1">
    <source>
        <dbReference type="SAM" id="MobiDB-lite"/>
    </source>
</evidence>
<gene>
    <name evidence="3" type="primary">LOC128200473</name>
</gene>
<keyword evidence="2" id="KW-1185">Reference proteome</keyword>
<reference evidence="3" key="1">
    <citation type="submission" date="2025-08" db="UniProtKB">
        <authorList>
            <consortium name="RefSeq"/>
        </authorList>
    </citation>
    <scope>IDENTIFICATION</scope>
    <source>
        <tissue evidence="3">Whole larvae</tissue>
    </source>
</reference>